<dbReference type="InterPro" id="IPR011991">
    <property type="entry name" value="ArsR-like_HTH"/>
</dbReference>
<dbReference type="InterPro" id="IPR052543">
    <property type="entry name" value="HTH_Metal-responsive_Reg"/>
</dbReference>
<dbReference type="Pfam" id="PF12840">
    <property type="entry name" value="HTH_20"/>
    <property type="match status" value="1"/>
</dbReference>
<evidence type="ECO:0000313" key="3">
    <source>
        <dbReference type="Proteomes" id="UP001589610"/>
    </source>
</evidence>
<dbReference type="InterPro" id="IPR036390">
    <property type="entry name" value="WH_DNA-bd_sf"/>
</dbReference>
<reference evidence="2 3" key="1">
    <citation type="submission" date="2024-09" db="EMBL/GenBank/DDBJ databases">
        <authorList>
            <person name="Sun Q."/>
            <person name="Mori K."/>
        </authorList>
    </citation>
    <scope>NUCLEOTIDE SEQUENCE [LARGE SCALE GENOMIC DNA]</scope>
    <source>
        <strain evidence="2 3">JCM 3028</strain>
    </source>
</reference>
<dbReference type="PANTHER" id="PTHR39168">
    <property type="entry name" value="TRANSCRIPTIONAL REGULATOR-RELATED"/>
    <property type="match status" value="1"/>
</dbReference>
<dbReference type="EMBL" id="JBHMBS010000045">
    <property type="protein sequence ID" value="MFB9682100.1"/>
    <property type="molecule type" value="Genomic_DNA"/>
</dbReference>
<sequence>MGHPEPAPRAGGDADIAVIGALVADPGRCRILLALDDGRALPATRLAAEAGVSPATASSHLGKLTEGGLLAVEARGRHRYYRLAGPAVARLIEALQQLAPAMPISSLRQHTRAHALREARTCYDHLAGRLGVELMSAMIGNGHLTGGDGTFDLARARQDRPTGYGHDVDYTLTASGEELLAGLGLRLPARRRPVRYCVDWSEQRHHLAGALGRGLLDRFTQAGWIRRTGTTRAVSVTDAGRRGLRDVLGIDLTPP</sequence>
<name>A0ABV5TSI2_9ACTN</name>
<feature type="domain" description="HTH arsR-type" evidence="1">
    <location>
        <begin position="8"/>
        <end position="103"/>
    </location>
</feature>
<dbReference type="SUPFAM" id="SSF46785">
    <property type="entry name" value="Winged helix' DNA-binding domain"/>
    <property type="match status" value="1"/>
</dbReference>
<protein>
    <submittedName>
        <fullName evidence="2">ArsR/SmtB family transcription factor</fullName>
    </submittedName>
</protein>
<proteinExistence type="predicted"/>
<dbReference type="RefSeq" id="WP_386163657.1">
    <property type="nucleotide sequence ID" value="NZ_JBHMBS010000045.1"/>
</dbReference>
<comment type="caution">
    <text evidence="2">The sequence shown here is derived from an EMBL/GenBank/DDBJ whole genome shotgun (WGS) entry which is preliminary data.</text>
</comment>
<dbReference type="Proteomes" id="UP001589610">
    <property type="component" value="Unassembled WGS sequence"/>
</dbReference>
<dbReference type="InterPro" id="IPR001845">
    <property type="entry name" value="HTH_ArsR_DNA-bd_dom"/>
</dbReference>
<dbReference type="NCBIfam" id="NF033788">
    <property type="entry name" value="HTH_metalloreg"/>
    <property type="match status" value="1"/>
</dbReference>
<dbReference type="InterPro" id="IPR036388">
    <property type="entry name" value="WH-like_DNA-bd_sf"/>
</dbReference>
<dbReference type="Gene3D" id="1.10.10.10">
    <property type="entry name" value="Winged helix-like DNA-binding domain superfamily/Winged helix DNA-binding domain"/>
    <property type="match status" value="1"/>
</dbReference>
<keyword evidence="3" id="KW-1185">Reference proteome</keyword>
<dbReference type="PRINTS" id="PR00778">
    <property type="entry name" value="HTHARSR"/>
</dbReference>
<dbReference type="PROSITE" id="PS50987">
    <property type="entry name" value="HTH_ARSR_2"/>
    <property type="match status" value="1"/>
</dbReference>
<dbReference type="SMART" id="SM00418">
    <property type="entry name" value="HTH_ARSR"/>
    <property type="match status" value="1"/>
</dbReference>
<gene>
    <name evidence="2" type="ORF">ACFFRH_42075</name>
</gene>
<organism evidence="2 3">
    <name type="scientific">Streptosporangium vulgare</name>
    <dbReference type="NCBI Taxonomy" id="46190"/>
    <lineage>
        <taxon>Bacteria</taxon>
        <taxon>Bacillati</taxon>
        <taxon>Actinomycetota</taxon>
        <taxon>Actinomycetes</taxon>
        <taxon>Streptosporangiales</taxon>
        <taxon>Streptosporangiaceae</taxon>
        <taxon>Streptosporangium</taxon>
    </lineage>
</organism>
<evidence type="ECO:0000313" key="2">
    <source>
        <dbReference type="EMBL" id="MFB9682100.1"/>
    </source>
</evidence>
<accession>A0ABV5TSI2</accession>
<evidence type="ECO:0000259" key="1">
    <source>
        <dbReference type="PROSITE" id="PS50987"/>
    </source>
</evidence>
<dbReference type="PANTHER" id="PTHR39168:SF1">
    <property type="entry name" value="TRANSCRIPTIONAL REGULATORY PROTEIN"/>
    <property type="match status" value="1"/>
</dbReference>
<dbReference type="CDD" id="cd00090">
    <property type="entry name" value="HTH_ARSR"/>
    <property type="match status" value="1"/>
</dbReference>